<sequence>MSNLVAMNDVQLFTQYRFEATIGRLLSREGVVALTYTAWQHH</sequence>
<evidence type="ECO:0000313" key="1">
    <source>
        <dbReference type="EMBL" id="WEK30893.1"/>
    </source>
</evidence>
<dbReference type="EMBL" id="CP119325">
    <property type="protein sequence ID" value="WEK30893.1"/>
    <property type="molecule type" value="Genomic_DNA"/>
</dbReference>
<proteinExistence type="predicted"/>
<gene>
    <name evidence="1" type="ORF">P0Y58_01500</name>
</gene>
<name>A0AAJ5WI57_9PSED</name>
<accession>A0AAJ5WI57</accession>
<dbReference type="Proteomes" id="UP001216329">
    <property type="component" value="Chromosome"/>
</dbReference>
<evidence type="ECO:0000313" key="2">
    <source>
        <dbReference type="Proteomes" id="UP001216329"/>
    </source>
</evidence>
<organism evidence="1 2">
    <name type="scientific">Candidatus Pseudomonas phytovorans</name>
    <dbReference type="NCBI Taxonomy" id="3121377"/>
    <lineage>
        <taxon>Bacteria</taxon>
        <taxon>Pseudomonadati</taxon>
        <taxon>Pseudomonadota</taxon>
        <taxon>Gammaproteobacteria</taxon>
        <taxon>Pseudomonadales</taxon>
        <taxon>Pseudomonadaceae</taxon>
        <taxon>Pseudomonas</taxon>
    </lineage>
</organism>
<reference evidence="1" key="1">
    <citation type="submission" date="2023-03" db="EMBL/GenBank/DDBJ databases">
        <title>Andean soil-derived lignocellulolytic bacterial consortium as a source of novel taxa and putative plastic-active enzymes.</title>
        <authorList>
            <person name="Diaz-Garcia L."/>
            <person name="Chuvochina M."/>
            <person name="Feuerriegel G."/>
            <person name="Bunk B."/>
            <person name="Sproer C."/>
            <person name="Streit W.R."/>
            <person name="Rodriguez L.M."/>
            <person name="Overmann J."/>
            <person name="Jimenez D.J."/>
        </authorList>
    </citation>
    <scope>NUCLEOTIDE SEQUENCE</scope>
    <source>
        <strain evidence="1">MAG 876</strain>
    </source>
</reference>
<dbReference type="AlphaFoldDB" id="A0AAJ5WI57"/>
<protein>
    <submittedName>
        <fullName evidence="1">Uncharacterized protein</fullName>
    </submittedName>
</protein>